<name>A0A4P2PZV3_SORCE</name>
<keyword evidence="4 5" id="KW-0067">ATP-binding</keyword>
<keyword evidence="2 5" id="KW-0547">Nucleotide-binding</keyword>
<feature type="compositionally biased region" description="Low complexity" evidence="6">
    <location>
        <begin position="457"/>
        <end position="473"/>
    </location>
</feature>
<accession>A0A4P2PZV3</accession>
<dbReference type="Proteomes" id="UP000295781">
    <property type="component" value="Chromosome"/>
</dbReference>
<protein>
    <submittedName>
        <fullName evidence="8">Protein kinase</fullName>
        <ecNumber evidence="8">2.7.11.1</ecNumber>
    </submittedName>
</protein>
<sequence length="508" mass="52823">MGLDTVTARRVPLVWQALALGGRSDSNVQRVDSARTVAPRSRRSVDAGPASSAAGRDGVAQTPRSHRRLIAGRYRLLRLIGRGAMGEVWLAHDSALRIDVALKLLAVQREGEASTALERFRFEAQVAAQLAQKTDHVVAVHDVGEDPAVGPYLVMGYVRGRSLRQLLQDRGSLSPAELAPLLGQIGEALSVAHALGIVHRDIKPTNVLLAEERNGQLRAKVADFGIAKWIRKDLPADFPRRTAAGVVLGTPAYLSPEHACDGDTGPHSDMWALAVVAYEALTGRLPFPGHTMSDVLAAILSRAQPPPSAPPFPEAPPALSAWFERAFALNPEERFPSIEAMVAAYRAAVGQPDAPEHAGSARRRRLGLTAAGLVVTLGLLLSASALRAQAQVPAAPLASGVGARAASLARAAQARLAAQAGPRPAAAPGDAATASSTASPAAAAPLPAAAPVPPAAQPVAPAAQPVAPAAQPVAPRPAPWSARGATRKGRAPGTRGAPTERALLRDRH</sequence>
<evidence type="ECO:0000256" key="4">
    <source>
        <dbReference type="ARBA" id="ARBA00022840"/>
    </source>
</evidence>
<dbReference type="CDD" id="cd14014">
    <property type="entry name" value="STKc_PknB_like"/>
    <property type="match status" value="1"/>
</dbReference>
<evidence type="ECO:0000256" key="2">
    <source>
        <dbReference type="ARBA" id="ARBA00022741"/>
    </source>
</evidence>
<dbReference type="PANTHER" id="PTHR43289">
    <property type="entry name" value="MITOGEN-ACTIVATED PROTEIN KINASE KINASE KINASE 20-RELATED"/>
    <property type="match status" value="1"/>
</dbReference>
<evidence type="ECO:0000256" key="6">
    <source>
        <dbReference type="SAM" id="MobiDB-lite"/>
    </source>
</evidence>
<dbReference type="InterPro" id="IPR011009">
    <property type="entry name" value="Kinase-like_dom_sf"/>
</dbReference>
<dbReference type="PROSITE" id="PS00107">
    <property type="entry name" value="PROTEIN_KINASE_ATP"/>
    <property type="match status" value="1"/>
</dbReference>
<feature type="region of interest" description="Disordered" evidence="6">
    <location>
        <begin position="420"/>
        <end position="439"/>
    </location>
</feature>
<dbReference type="Pfam" id="PF00069">
    <property type="entry name" value="Pkinase"/>
    <property type="match status" value="1"/>
</dbReference>
<dbReference type="AlphaFoldDB" id="A0A4P2PZV3"/>
<feature type="domain" description="Protein kinase" evidence="7">
    <location>
        <begin position="74"/>
        <end position="346"/>
    </location>
</feature>
<feature type="region of interest" description="Disordered" evidence="6">
    <location>
        <begin position="30"/>
        <end position="64"/>
    </location>
</feature>
<dbReference type="PANTHER" id="PTHR43289:SF6">
    <property type="entry name" value="SERINE_THREONINE-PROTEIN KINASE NEKL-3"/>
    <property type="match status" value="1"/>
</dbReference>
<dbReference type="InterPro" id="IPR017441">
    <property type="entry name" value="Protein_kinase_ATP_BS"/>
</dbReference>
<dbReference type="EMBL" id="CP012670">
    <property type="protein sequence ID" value="AUX22467.1"/>
    <property type="molecule type" value="Genomic_DNA"/>
</dbReference>
<evidence type="ECO:0000313" key="9">
    <source>
        <dbReference type="Proteomes" id="UP000295781"/>
    </source>
</evidence>
<evidence type="ECO:0000259" key="7">
    <source>
        <dbReference type="PROSITE" id="PS50011"/>
    </source>
</evidence>
<dbReference type="InterPro" id="IPR000719">
    <property type="entry name" value="Prot_kinase_dom"/>
</dbReference>
<dbReference type="Gene3D" id="3.30.200.20">
    <property type="entry name" value="Phosphorylase Kinase, domain 1"/>
    <property type="match status" value="1"/>
</dbReference>
<feature type="binding site" evidence="5">
    <location>
        <position position="103"/>
    </location>
    <ligand>
        <name>ATP</name>
        <dbReference type="ChEBI" id="CHEBI:30616"/>
    </ligand>
</feature>
<proteinExistence type="predicted"/>
<dbReference type="GO" id="GO:0005524">
    <property type="term" value="F:ATP binding"/>
    <property type="evidence" value="ECO:0007669"/>
    <property type="project" value="UniProtKB-UniRule"/>
</dbReference>
<keyword evidence="3 8" id="KW-0418">Kinase</keyword>
<dbReference type="PROSITE" id="PS50011">
    <property type="entry name" value="PROTEIN_KINASE_DOM"/>
    <property type="match status" value="1"/>
</dbReference>
<dbReference type="SMART" id="SM00220">
    <property type="entry name" value="S_TKc"/>
    <property type="match status" value="1"/>
</dbReference>
<dbReference type="GO" id="GO:0004674">
    <property type="term" value="F:protein serine/threonine kinase activity"/>
    <property type="evidence" value="ECO:0007669"/>
    <property type="project" value="UniProtKB-EC"/>
</dbReference>
<dbReference type="PROSITE" id="PS00108">
    <property type="entry name" value="PROTEIN_KINASE_ST"/>
    <property type="match status" value="1"/>
</dbReference>
<dbReference type="Gene3D" id="1.10.510.10">
    <property type="entry name" value="Transferase(Phosphotransferase) domain 1"/>
    <property type="match status" value="1"/>
</dbReference>
<evidence type="ECO:0000256" key="1">
    <source>
        <dbReference type="ARBA" id="ARBA00022679"/>
    </source>
</evidence>
<evidence type="ECO:0000256" key="5">
    <source>
        <dbReference type="PROSITE-ProRule" id="PRU10141"/>
    </source>
</evidence>
<feature type="region of interest" description="Disordered" evidence="6">
    <location>
        <begin position="444"/>
        <end position="508"/>
    </location>
</feature>
<gene>
    <name evidence="8" type="ORF">SOCEGT47_029700</name>
</gene>
<dbReference type="InterPro" id="IPR008271">
    <property type="entry name" value="Ser/Thr_kinase_AS"/>
</dbReference>
<dbReference type="OrthoDB" id="5499077at2"/>
<evidence type="ECO:0000256" key="3">
    <source>
        <dbReference type="ARBA" id="ARBA00022777"/>
    </source>
</evidence>
<keyword evidence="1 8" id="KW-0808">Transferase</keyword>
<evidence type="ECO:0000313" key="8">
    <source>
        <dbReference type="EMBL" id="AUX22467.1"/>
    </source>
</evidence>
<organism evidence="8 9">
    <name type="scientific">Sorangium cellulosum</name>
    <name type="common">Polyangium cellulosum</name>
    <dbReference type="NCBI Taxonomy" id="56"/>
    <lineage>
        <taxon>Bacteria</taxon>
        <taxon>Pseudomonadati</taxon>
        <taxon>Myxococcota</taxon>
        <taxon>Polyangia</taxon>
        <taxon>Polyangiales</taxon>
        <taxon>Polyangiaceae</taxon>
        <taxon>Sorangium</taxon>
    </lineage>
</organism>
<dbReference type="EC" id="2.7.11.1" evidence="8"/>
<dbReference type="SUPFAM" id="SSF56112">
    <property type="entry name" value="Protein kinase-like (PK-like)"/>
    <property type="match status" value="1"/>
</dbReference>
<reference evidence="8 9" key="1">
    <citation type="submission" date="2015-09" db="EMBL/GenBank/DDBJ databases">
        <title>Sorangium comparison.</title>
        <authorList>
            <person name="Zaburannyi N."/>
            <person name="Bunk B."/>
            <person name="Overmann J."/>
            <person name="Mueller R."/>
        </authorList>
    </citation>
    <scope>NUCLEOTIDE SEQUENCE [LARGE SCALE GENOMIC DNA]</scope>
    <source>
        <strain evidence="8 9">So ceGT47</strain>
    </source>
</reference>